<dbReference type="GO" id="GO:0003700">
    <property type="term" value="F:DNA-binding transcription factor activity"/>
    <property type="evidence" value="ECO:0007669"/>
    <property type="project" value="TreeGrafter"/>
</dbReference>
<dbReference type="Pfam" id="PF01381">
    <property type="entry name" value="HTH_3"/>
    <property type="match status" value="1"/>
</dbReference>
<reference evidence="3 4" key="1">
    <citation type="submission" date="2019-03" db="EMBL/GenBank/DDBJ databases">
        <title>Genomic Encyclopedia of Type Strains, Phase IV (KMG-IV): sequencing the most valuable type-strain genomes for metagenomic binning, comparative biology and taxonomic classification.</title>
        <authorList>
            <person name="Goeker M."/>
        </authorList>
    </citation>
    <scope>NUCLEOTIDE SEQUENCE [LARGE SCALE GENOMIC DNA]</scope>
    <source>
        <strain evidence="3 4">DSM 100059</strain>
    </source>
</reference>
<accession>A0A4R8DGB9</accession>
<evidence type="ECO:0000313" key="4">
    <source>
        <dbReference type="Proteomes" id="UP000294498"/>
    </source>
</evidence>
<dbReference type="InterPro" id="IPR001387">
    <property type="entry name" value="Cro/C1-type_HTH"/>
</dbReference>
<dbReference type="InterPro" id="IPR050807">
    <property type="entry name" value="TransReg_Diox_bact_type"/>
</dbReference>
<feature type="domain" description="HTH cro/C1-type" evidence="2">
    <location>
        <begin position="26"/>
        <end position="80"/>
    </location>
</feature>
<dbReference type="GO" id="GO:0005829">
    <property type="term" value="C:cytosol"/>
    <property type="evidence" value="ECO:0007669"/>
    <property type="project" value="TreeGrafter"/>
</dbReference>
<evidence type="ECO:0000259" key="2">
    <source>
        <dbReference type="PROSITE" id="PS50943"/>
    </source>
</evidence>
<dbReference type="EMBL" id="SODV01000002">
    <property type="protein sequence ID" value="TDW96294.1"/>
    <property type="molecule type" value="Genomic_DNA"/>
</dbReference>
<dbReference type="GO" id="GO:0003677">
    <property type="term" value="F:DNA binding"/>
    <property type="evidence" value="ECO:0007669"/>
    <property type="project" value="UniProtKB-KW"/>
</dbReference>
<dbReference type="SMART" id="SM00530">
    <property type="entry name" value="HTH_XRE"/>
    <property type="match status" value="1"/>
</dbReference>
<comment type="caution">
    <text evidence="3">The sequence shown here is derived from an EMBL/GenBank/DDBJ whole genome shotgun (WGS) entry which is preliminary data.</text>
</comment>
<name>A0A4R8DGB9_9BACT</name>
<evidence type="ECO:0000256" key="1">
    <source>
        <dbReference type="ARBA" id="ARBA00023125"/>
    </source>
</evidence>
<keyword evidence="4" id="KW-1185">Reference proteome</keyword>
<dbReference type="Gene3D" id="1.10.260.40">
    <property type="entry name" value="lambda repressor-like DNA-binding domains"/>
    <property type="match status" value="1"/>
</dbReference>
<gene>
    <name evidence="3" type="ORF">EDB95_4120</name>
</gene>
<dbReference type="PANTHER" id="PTHR46797">
    <property type="entry name" value="HTH-TYPE TRANSCRIPTIONAL REGULATOR"/>
    <property type="match status" value="1"/>
</dbReference>
<dbReference type="CDD" id="cd00093">
    <property type="entry name" value="HTH_XRE"/>
    <property type="match status" value="1"/>
</dbReference>
<dbReference type="Proteomes" id="UP000294498">
    <property type="component" value="Unassembled WGS sequence"/>
</dbReference>
<dbReference type="PROSITE" id="PS50943">
    <property type="entry name" value="HTH_CROC1"/>
    <property type="match status" value="1"/>
</dbReference>
<protein>
    <submittedName>
        <fullName evidence="3">Helix-turn-helix protein</fullName>
    </submittedName>
</protein>
<keyword evidence="1" id="KW-0238">DNA-binding</keyword>
<organism evidence="3 4">
    <name type="scientific">Dinghuibacter silviterrae</name>
    <dbReference type="NCBI Taxonomy" id="1539049"/>
    <lineage>
        <taxon>Bacteria</taxon>
        <taxon>Pseudomonadati</taxon>
        <taxon>Bacteroidota</taxon>
        <taxon>Chitinophagia</taxon>
        <taxon>Chitinophagales</taxon>
        <taxon>Chitinophagaceae</taxon>
        <taxon>Dinghuibacter</taxon>
    </lineage>
</organism>
<proteinExistence type="predicted"/>
<evidence type="ECO:0000313" key="3">
    <source>
        <dbReference type="EMBL" id="TDW96294.1"/>
    </source>
</evidence>
<sequence length="95" mass="10931">MLRLVSQPSMDKEQKLILQKKLGARLQQLRESQKLALRELSYRCNLDHSKIGKIEKGRMNITLNTLFELSDALQVHPRDLFEFDVEPVVAVAVAE</sequence>
<dbReference type="AlphaFoldDB" id="A0A4R8DGB9"/>
<dbReference type="PANTHER" id="PTHR46797:SF1">
    <property type="entry name" value="METHYLPHOSPHONATE SYNTHASE"/>
    <property type="match status" value="1"/>
</dbReference>
<dbReference type="SUPFAM" id="SSF47413">
    <property type="entry name" value="lambda repressor-like DNA-binding domains"/>
    <property type="match status" value="1"/>
</dbReference>
<dbReference type="InterPro" id="IPR010982">
    <property type="entry name" value="Lambda_DNA-bd_dom_sf"/>
</dbReference>